<dbReference type="InterPro" id="IPR020046">
    <property type="entry name" value="5-3_exonucl_a-hlix_arch_N"/>
</dbReference>
<dbReference type="SMART" id="SM00482">
    <property type="entry name" value="POLAc"/>
    <property type="match status" value="1"/>
</dbReference>
<dbReference type="InterPro" id="IPR043502">
    <property type="entry name" value="DNA/RNA_pol_sf"/>
</dbReference>
<dbReference type="CDD" id="cd06139">
    <property type="entry name" value="DNA_polA_I_Ecoli_like_exo"/>
    <property type="match status" value="1"/>
</dbReference>
<dbReference type="CDD" id="cd09859">
    <property type="entry name" value="PIN_53EXO"/>
    <property type="match status" value="1"/>
</dbReference>
<dbReference type="Gene3D" id="3.30.420.10">
    <property type="entry name" value="Ribonuclease H-like superfamily/Ribonuclease H"/>
    <property type="match status" value="1"/>
</dbReference>
<evidence type="ECO:0000313" key="21">
    <source>
        <dbReference type="Proteomes" id="UP000249239"/>
    </source>
</evidence>
<evidence type="ECO:0000256" key="2">
    <source>
        <dbReference type="ARBA" id="ARBA00012417"/>
    </source>
</evidence>
<evidence type="ECO:0000256" key="8">
    <source>
        <dbReference type="ARBA" id="ARBA00022763"/>
    </source>
</evidence>
<proteinExistence type="inferred from homology"/>
<dbReference type="AlphaFoldDB" id="A0A2W7NS59"/>
<evidence type="ECO:0000256" key="1">
    <source>
        <dbReference type="ARBA" id="ARBA00007705"/>
    </source>
</evidence>
<dbReference type="FunFam" id="1.10.150.20:FF:000003">
    <property type="entry name" value="DNA polymerase I"/>
    <property type="match status" value="1"/>
</dbReference>
<dbReference type="PANTHER" id="PTHR10133:SF27">
    <property type="entry name" value="DNA POLYMERASE NU"/>
    <property type="match status" value="1"/>
</dbReference>
<dbReference type="InterPro" id="IPR012337">
    <property type="entry name" value="RNaseH-like_sf"/>
</dbReference>
<dbReference type="Proteomes" id="UP000249239">
    <property type="component" value="Unassembled WGS sequence"/>
</dbReference>
<evidence type="ECO:0000256" key="12">
    <source>
        <dbReference type="ARBA" id="ARBA00023125"/>
    </source>
</evidence>
<comment type="function">
    <text evidence="16">In addition to polymerase activity, this DNA polymerase exhibits 3'-5' and 5'-3' exonuclease activity.</text>
</comment>
<dbReference type="GO" id="GO:0006261">
    <property type="term" value="P:DNA-templated DNA replication"/>
    <property type="evidence" value="ECO:0007669"/>
    <property type="project" value="UniProtKB-UniRule"/>
</dbReference>
<accession>A0A2W7NS59</accession>
<dbReference type="SMART" id="SM00475">
    <property type="entry name" value="53EXOc"/>
    <property type="match status" value="1"/>
</dbReference>
<dbReference type="PRINTS" id="PR00868">
    <property type="entry name" value="DNAPOLI"/>
</dbReference>
<dbReference type="Gene3D" id="1.20.1060.10">
    <property type="entry name" value="Taq DNA Polymerase, Chain T, domain 4"/>
    <property type="match status" value="1"/>
</dbReference>
<dbReference type="RefSeq" id="WP_111444439.1">
    <property type="nucleotide sequence ID" value="NZ_QKZK01000004.1"/>
</dbReference>
<evidence type="ECO:0000256" key="7">
    <source>
        <dbReference type="ARBA" id="ARBA00022722"/>
    </source>
</evidence>
<dbReference type="InterPro" id="IPR008918">
    <property type="entry name" value="HhH2"/>
</dbReference>
<keyword evidence="5 16" id="KW-0548">Nucleotidyltransferase</keyword>
<dbReference type="InterPro" id="IPR001098">
    <property type="entry name" value="DNA-dir_DNA_pol_A_palm_dom"/>
</dbReference>
<keyword evidence="10 16" id="KW-0269">Exonuclease</keyword>
<evidence type="ECO:0000256" key="4">
    <source>
        <dbReference type="ARBA" id="ARBA00022679"/>
    </source>
</evidence>
<comment type="caution">
    <text evidence="20">The sequence shown here is derived from an EMBL/GenBank/DDBJ whole genome shotgun (WGS) entry which is preliminary data.</text>
</comment>
<evidence type="ECO:0000256" key="11">
    <source>
        <dbReference type="ARBA" id="ARBA00022932"/>
    </source>
</evidence>
<gene>
    <name evidence="16" type="primary">polA</name>
    <name evidence="20" type="ORF">LX69_00721</name>
</gene>
<evidence type="ECO:0000259" key="19">
    <source>
        <dbReference type="SMART" id="SM00482"/>
    </source>
</evidence>
<comment type="catalytic activity">
    <reaction evidence="14 16">
        <text>DNA(n) + a 2'-deoxyribonucleoside 5'-triphosphate = DNA(n+1) + diphosphate</text>
        <dbReference type="Rhea" id="RHEA:22508"/>
        <dbReference type="Rhea" id="RHEA-COMP:17339"/>
        <dbReference type="Rhea" id="RHEA-COMP:17340"/>
        <dbReference type="ChEBI" id="CHEBI:33019"/>
        <dbReference type="ChEBI" id="CHEBI:61560"/>
        <dbReference type="ChEBI" id="CHEBI:173112"/>
        <dbReference type="EC" id="2.7.7.7"/>
    </reaction>
</comment>
<dbReference type="InterPro" id="IPR018320">
    <property type="entry name" value="DNA_polymerase_1"/>
</dbReference>
<dbReference type="SMART" id="SM00474">
    <property type="entry name" value="35EXOc"/>
    <property type="match status" value="1"/>
</dbReference>
<keyword evidence="7" id="KW-0540">Nuclease</keyword>
<dbReference type="GO" id="GO:0006302">
    <property type="term" value="P:double-strand break repair"/>
    <property type="evidence" value="ECO:0007669"/>
    <property type="project" value="TreeGrafter"/>
</dbReference>
<feature type="domain" description="3'-5' exonuclease" evidence="17">
    <location>
        <begin position="329"/>
        <end position="510"/>
    </location>
</feature>
<dbReference type="PROSITE" id="PS00447">
    <property type="entry name" value="DNA_POLYMERASE_A"/>
    <property type="match status" value="1"/>
</dbReference>
<evidence type="ECO:0000256" key="14">
    <source>
        <dbReference type="ARBA" id="ARBA00049244"/>
    </source>
</evidence>
<protein>
    <recommendedName>
        <fullName evidence="3 15">DNA polymerase I</fullName>
        <ecNumber evidence="2 15">2.7.7.7</ecNumber>
    </recommendedName>
</protein>
<dbReference type="InterPro" id="IPR002298">
    <property type="entry name" value="DNA_polymerase_A"/>
</dbReference>
<dbReference type="GO" id="GO:0008409">
    <property type="term" value="F:5'-3' exonuclease activity"/>
    <property type="evidence" value="ECO:0007669"/>
    <property type="project" value="UniProtKB-UniRule"/>
</dbReference>
<dbReference type="OrthoDB" id="9806424at2"/>
<keyword evidence="4 16" id="KW-0808">Transferase</keyword>
<dbReference type="FunFam" id="1.10.150.20:FF:000002">
    <property type="entry name" value="DNA polymerase I"/>
    <property type="match status" value="1"/>
</dbReference>
<keyword evidence="6 16" id="KW-0235">DNA replication</keyword>
<dbReference type="InterPro" id="IPR036279">
    <property type="entry name" value="5-3_exonuclease_C_sf"/>
</dbReference>
<evidence type="ECO:0000256" key="13">
    <source>
        <dbReference type="ARBA" id="ARBA00023204"/>
    </source>
</evidence>
<dbReference type="EMBL" id="QKZK01000004">
    <property type="protein sequence ID" value="PZX19454.1"/>
    <property type="molecule type" value="Genomic_DNA"/>
</dbReference>
<dbReference type="NCBIfam" id="NF004397">
    <property type="entry name" value="PRK05755.1"/>
    <property type="match status" value="1"/>
</dbReference>
<dbReference type="CDD" id="cd09898">
    <property type="entry name" value="H3TH_53EXO"/>
    <property type="match status" value="1"/>
</dbReference>
<keyword evidence="11 16" id="KW-0239">DNA-directed DNA polymerase</keyword>
<dbReference type="SUPFAM" id="SSF88723">
    <property type="entry name" value="PIN domain-like"/>
    <property type="match status" value="1"/>
</dbReference>
<dbReference type="FunFam" id="1.20.1060.10:FF:000001">
    <property type="entry name" value="DNA polymerase I"/>
    <property type="match status" value="1"/>
</dbReference>
<evidence type="ECO:0000256" key="15">
    <source>
        <dbReference type="NCBIfam" id="TIGR00593"/>
    </source>
</evidence>
<evidence type="ECO:0000256" key="16">
    <source>
        <dbReference type="RuleBase" id="RU004460"/>
    </source>
</evidence>
<keyword evidence="13 16" id="KW-0234">DNA repair</keyword>
<dbReference type="GO" id="GO:0003677">
    <property type="term" value="F:DNA binding"/>
    <property type="evidence" value="ECO:0007669"/>
    <property type="project" value="UniProtKB-UniRule"/>
</dbReference>
<dbReference type="NCBIfam" id="TIGR00593">
    <property type="entry name" value="pola"/>
    <property type="match status" value="1"/>
</dbReference>
<organism evidence="20 21">
    <name type="scientific">Breznakibacter xylanolyticus</name>
    <dbReference type="NCBI Taxonomy" id="990"/>
    <lineage>
        <taxon>Bacteria</taxon>
        <taxon>Pseudomonadati</taxon>
        <taxon>Bacteroidota</taxon>
        <taxon>Bacteroidia</taxon>
        <taxon>Marinilabiliales</taxon>
        <taxon>Marinilabiliaceae</taxon>
        <taxon>Breznakibacter</taxon>
    </lineage>
</organism>
<dbReference type="InterPro" id="IPR029060">
    <property type="entry name" value="PIN-like_dom_sf"/>
</dbReference>
<dbReference type="InterPro" id="IPR019760">
    <property type="entry name" value="DNA-dir_DNA_pol_A_CS"/>
</dbReference>
<dbReference type="Pfam" id="PF01367">
    <property type="entry name" value="5_3_exonuc"/>
    <property type="match status" value="1"/>
</dbReference>
<dbReference type="Pfam" id="PF01612">
    <property type="entry name" value="DNA_pol_A_exo1"/>
    <property type="match status" value="1"/>
</dbReference>
<keyword evidence="21" id="KW-1185">Reference proteome</keyword>
<dbReference type="SUPFAM" id="SSF53098">
    <property type="entry name" value="Ribonuclease H-like"/>
    <property type="match status" value="1"/>
</dbReference>
<evidence type="ECO:0000256" key="3">
    <source>
        <dbReference type="ARBA" id="ARBA00020311"/>
    </source>
</evidence>
<dbReference type="SUPFAM" id="SSF56672">
    <property type="entry name" value="DNA/RNA polymerases"/>
    <property type="match status" value="1"/>
</dbReference>
<dbReference type="GO" id="GO:0003887">
    <property type="term" value="F:DNA-directed DNA polymerase activity"/>
    <property type="evidence" value="ECO:0007669"/>
    <property type="project" value="UniProtKB-UniRule"/>
</dbReference>
<dbReference type="GO" id="GO:0008408">
    <property type="term" value="F:3'-5' exonuclease activity"/>
    <property type="evidence" value="ECO:0007669"/>
    <property type="project" value="UniProtKB-UniRule"/>
</dbReference>
<dbReference type="Pfam" id="PF02739">
    <property type="entry name" value="5_3_exonuc_N"/>
    <property type="match status" value="1"/>
</dbReference>
<dbReference type="InterPro" id="IPR002421">
    <property type="entry name" value="5-3_exonuclease"/>
</dbReference>
<dbReference type="EC" id="2.7.7.7" evidence="2 15"/>
<dbReference type="Gene3D" id="1.10.150.20">
    <property type="entry name" value="5' to 3' exonuclease, C-terminal subdomain"/>
    <property type="match status" value="2"/>
</dbReference>
<dbReference type="CDD" id="cd08637">
    <property type="entry name" value="DNA_pol_A_pol_I_C"/>
    <property type="match status" value="1"/>
</dbReference>
<evidence type="ECO:0000256" key="5">
    <source>
        <dbReference type="ARBA" id="ARBA00022695"/>
    </source>
</evidence>
<name>A0A2W7NS59_9BACT</name>
<dbReference type="Gene3D" id="3.30.70.370">
    <property type="match status" value="1"/>
</dbReference>
<dbReference type="Gene3D" id="3.40.50.1010">
    <property type="entry name" value="5'-nuclease"/>
    <property type="match status" value="1"/>
</dbReference>
<dbReference type="SMART" id="SM00279">
    <property type="entry name" value="HhH2"/>
    <property type="match status" value="1"/>
</dbReference>
<dbReference type="InterPro" id="IPR036397">
    <property type="entry name" value="RNaseH_sf"/>
</dbReference>
<keyword evidence="8 16" id="KW-0227">DNA damage</keyword>
<keyword evidence="9 16" id="KW-0378">Hydrolase</keyword>
<feature type="domain" description="DNA-directed DNA polymerase family A palm" evidence="19">
    <location>
        <begin position="679"/>
        <end position="886"/>
    </location>
</feature>
<dbReference type="SUPFAM" id="SSF47807">
    <property type="entry name" value="5' to 3' exonuclease, C-terminal subdomain"/>
    <property type="match status" value="1"/>
</dbReference>
<sequence>MGETSAKRLYLLDAYALIYRAYYAFIRNPRVNSKGANTSAVFGFLNSLLEIMTKEKPSHIAVAFDPSGPTFRHDMYPEYKAHRDETPEDIKRAVPLIKEMLKAFRVAVIEQPGYEADDVIGTLAKQAEAQGFEVFMVTPDKDYTQLVTDRICIYKPAAMGNGAEIIGVPQVCEIFSVQEPAQVIDILGLWGDSADNIPGCPGIGEKKAKELISAYGSIDAIYDNIDQQKGKQKEKLIEFRAQVELSRHLATICTDVPLSWSDESLVFQKPDFDLLNPLLDELEFKNLASRIRELFMPAPRQATLFDMAVPAEHHAPSSFKTIADVAHQYYLVEGELALMSLLAEMSVQKRICFDTETTGLDTERDELVGLSFCWKQGEAWYVPVPSSRDKADELLLLFKPILEDGSILKIGQNLKFDMLMLRRYGIDVQGPFFDTMVAHHLLHPGLKHNMDFLAETYLNYRPVAIEELIGKKGKGQGSMRHVALDKIKEYAGEDADVTFQLYQKLSVELSEAGLATLFDEVEMPLMKVLEKMEHAGVRVDAGELNRFAGELRARIESIEQQIFELAGEVFNIASPKQVGELLFDRLSLDPQAKKTKTGQYSTDEETLQKLKGKHPIVDEILTHRGLKKLLSTYAEALPTLINTKTGRIHTSYNQALVVTGRLSSNNPNLQNIPIRDEDGKEIRKAFVAADDNHLFLSADYSQVELRIMSHMSDDEHLIEAFKRGEDIHAATASRIYNVPVAEVTSDMRRKAKTANFGIIYGISAFGLSERLGIPRGEAKALIDGYFESFPGVKRFMDASIATARELGFVTTLSGRKRYLPDINSRNAVVRGVAERNAINAPIQGTAADIIKIAMVRIDKAFQEHHIQSRMILQVHDELNFDVLREELDLVKEIVRREMESAFELKVPLVADMGQGNNWLEAH</sequence>
<dbReference type="PANTHER" id="PTHR10133">
    <property type="entry name" value="DNA POLYMERASE I"/>
    <property type="match status" value="1"/>
</dbReference>
<dbReference type="Pfam" id="PF00476">
    <property type="entry name" value="DNA_pol_A"/>
    <property type="match status" value="1"/>
</dbReference>
<feature type="domain" description="5'-3' exonuclease" evidence="18">
    <location>
        <begin position="7"/>
        <end position="268"/>
    </location>
</feature>
<keyword evidence="12 16" id="KW-0238">DNA-binding</keyword>
<evidence type="ECO:0000259" key="17">
    <source>
        <dbReference type="SMART" id="SM00474"/>
    </source>
</evidence>
<reference evidence="20 21" key="1">
    <citation type="submission" date="2018-06" db="EMBL/GenBank/DDBJ databases">
        <title>Genomic Encyclopedia of Archaeal and Bacterial Type Strains, Phase II (KMG-II): from individual species to whole genera.</title>
        <authorList>
            <person name="Goeker M."/>
        </authorList>
    </citation>
    <scope>NUCLEOTIDE SEQUENCE [LARGE SCALE GENOMIC DNA]</scope>
    <source>
        <strain evidence="20 21">DSM 6779</strain>
    </source>
</reference>
<comment type="similarity">
    <text evidence="1 16">Belongs to the DNA polymerase type-A family.</text>
</comment>
<dbReference type="InterPro" id="IPR020045">
    <property type="entry name" value="DNA_polI_H3TH"/>
</dbReference>
<evidence type="ECO:0000313" key="20">
    <source>
        <dbReference type="EMBL" id="PZX19454.1"/>
    </source>
</evidence>
<evidence type="ECO:0000256" key="6">
    <source>
        <dbReference type="ARBA" id="ARBA00022705"/>
    </source>
</evidence>
<evidence type="ECO:0000259" key="18">
    <source>
        <dbReference type="SMART" id="SM00475"/>
    </source>
</evidence>
<evidence type="ECO:0000256" key="9">
    <source>
        <dbReference type="ARBA" id="ARBA00022801"/>
    </source>
</evidence>
<evidence type="ECO:0000256" key="10">
    <source>
        <dbReference type="ARBA" id="ARBA00022839"/>
    </source>
</evidence>
<dbReference type="InterPro" id="IPR002562">
    <property type="entry name" value="3'-5'_exonuclease_dom"/>
</dbReference>